<reference evidence="10 11" key="1">
    <citation type="submission" date="2020-06" db="EMBL/GenBank/DDBJ databases">
        <title>Reclassification of Facklamia ignava, Facklamia soureckii and Facklami tabacinasalis as Falseniella iganva gen. nov., comb. nov., Hutsoniella ignava gen. nov., comb. nov., and Ruoffia tabacinasalis gen. nov., comb. nov and description of Ruoffia haltotolerans sp. nov., isolated from hypersaline Inland Sea of Qatar.</title>
        <authorList>
            <person name="Fotedar R."/>
            <person name="Sankaranarayanan K."/>
            <person name="Lawson P."/>
            <person name="Caldwell M."/>
            <person name="Zeyara A."/>
            <person name="Al Malki A."/>
            <person name="Ali M."/>
        </authorList>
    </citation>
    <scope>NUCLEOTIDE SEQUENCE [LARGE SCALE GENOMIC DNA]</scope>
    <source>
        <strain evidence="10 11">INB8</strain>
    </source>
</reference>
<evidence type="ECO:0000256" key="3">
    <source>
        <dbReference type="ARBA" id="ARBA00022475"/>
    </source>
</evidence>
<dbReference type="GO" id="GO:0016020">
    <property type="term" value="C:membrane"/>
    <property type="evidence" value="ECO:0007669"/>
    <property type="project" value="InterPro"/>
</dbReference>
<dbReference type="GO" id="GO:0015649">
    <property type="term" value="F:2-keto-3-deoxygluconate:proton symporter activity"/>
    <property type="evidence" value="ECO:0007669"/>
    <property type="project" value="InterPro"/>
</dbReference>
<keyword evidence="6" id="KW-0769">Symport</keyword>
<name>A0A839A2I4_9LACT</name>
<evidence type="ECO:0000256" key="1">
    <source>
        <dbReference type="ARBA" id="ARBA00006430"/>
    </source>
</evidence>
<evidence type="ECO:0000256" key="8">
    <source>
        <dbReference type="ARBA" id="ARBA00023136"/>
    </source>
</evidence>
<gene>
    <name evidence="10" type="ORF">HW423_00865</name>
</gene>
<dbReference type="EMBL" id="JACAOA010000002">
    <property type="protein sequence ID" value="MBA5728339.1"/>
    <property type="molecule type" value="Genomic_DNA"/>
</dbReference>
<evidence type="ECO:0000256" key="2">
    <source>
        <dbReference type="ARBA" id="ARBA00022448"/>
    </source>
</evidence>
<keyword evidence="8 9" id="KW-0472">Membrane</keyword>
<dbReference type="Proteomes" id="UP000571018">
    <property type="component" value="Unassembled WGS sequence"/>
</dbReference>
<dbReference type="AlphaFoldDB" id="A0A839A2I4"/>
<dbReference type="InterPro" id="IPR004684">
    <property type="entry name" value="2keto-3dGluconate_permease"/>
</dbReference>
<evidence type="ECO:0000313" key="11">
    <source>
        <dbReference type="Proteomes" id="UP000571018"/>
    </source>
</evidence>
<keyword evidence="3" id="KW-1003">Cell membrane</keyword>
<keyword evidence="5 9" id="KW-0812">Transmembrane</keyword>
<keyword evidence="11" id="KW-1185">Reference proteome</keyword>
<keyword evidence="7 9" id="KW-1133">Transmembrane helix</keyword>
<accession>A0A839A2I4</accession>
<evidence type="ECO:0000313" key="10">
    <source>
        <dbReference type="EMBL" id="MBA5728339.1"/>
    </source>
</evidence>
<evidence type="ECO:0000256" key="9">
    <source>
        <dbReference type="SAM" id="Phobius"/>
    </source>
</evidence>
<comment type="similarity">
    <text evidence="1">Belongs to the KdgT transporter family.</text>
</comment>
<feature type="transmembrane region" description="Helical" evidence="9">
    <location>
        <begin position="30"/>
        <end position="48"/>
    </location>
</feature>
<proteinExistence type="inferred from homology"/>
<protein>
    <submittedName>
        <fullName evidence="10">2-keto-3-deoxygluconate permease</fullName>
    </submittedName>
</protein>
<dbReference type="Pfam" id="PF03812">
    <property type="entry name" value="KdgT"/>
    <property type="match status" value="1"/>
</dbReference>
<evidence type="ECO:0000256" key="6">
    <source>
        <dbReference type="ARBA" id="ARBA00022847"/>
    </source>
</evidence>
<feature type="transmembrane region" description="Helical" evidence="9">
    <location>
        <begin position="60"/>
        <end position="80"/>
    </location>
</feature>
<evidence type="ECO:0000256" key="5">
    <source>
        <dbReference type="ARBA" id="ARBA00022692"/>
    </source>
</evidence>
<keyword evidence="2" id="KW-0813">Transport</keyword>
<organism evidence="10 11">
    <name type="scientific">Ruoffia halotolerans</name>
    <dbReference type="NCBI Taxonomy" id="2748684"/>
    <lineage>
        <taxon>Bacteria</taxon>
        <taxon>Bacillati</taxon>
        <taxon>Bacillota</taxon>
        <taxon>Bacilli</taxon>
        <taxon>Lactobacillales</taxon>
        <taxon>Aerococcaceae</taxon>
        <taxon>Ruoffia</taxon>
    </lineage>
</organism>
<sequence>MFGPGVATLLPLLGWNIGQGLDLTDATQSGLIGVLLVGVYYLFNLYQYPLDTKVLKNNGMASLSMMSAAGISLSVPRLLLEP</sequence>
<evidence type="ECO:0000256" key="7">
    <source>
        <dbReference type="ARBA" id="ARBA00022989"/>
    </source>
</evidence>
<evidence type="ECO:0000256" key="4">
    <source>
        <dbReference type="ARBA" id="ARBA00022597"/>
    </source>
</evidence>
<comment type="caution">
    <text evidence="10">The sequence shown here is derived from an EMBL/GenBank/DDBJ whole genome shotgun (WGS) entry which is preliminary data.</text>
</comment>
<keyword evidence="4" id="KW-0762">Sugar transport</keyword>